<dbReference type="OrthoDB" id="1666512at2"/>
<evidence type="ECO:0000313" key="2">
    <source>
        <dbReference type="Proteomes" id="UP000219440"/>
    </source>
</evidence>
<accession>A0A2C8YTB3</accession>
<dbReference type="AlphaFoldDB" id="A0A2C8YTB3"/>
<name>A0A2C8YTB3_9MICO</name>
<reference evidence="1 2" key="1">
    <citation type="submission" date="2017-09" db="EMBL/GenBank/DDBJ databases">
        <authorList>
            <person name="Ehlers B."/>
            <person name="Leendertz F.H."/>
        </authorList>
    </citation>
    <scope>NUCLEOTIDE SEQUENCE [LARGE SCALE GENOMIC DNA]</scope>
    <source>
        <strain evidence="1 2">CGMCC 1.05381</strain>
    </source>
</reference>
<gene>
    <name evidence="1" type="ORF">SAMN06296378_0630</name>
</gene>
<dbReference type="EMBL" id="OCST01000001">
    <property type="protein sequence ID" value="SOE53932.1"/>
    <property type="molecule type" value="Genomic_DNA"/>
</dbReference>
<organism evidence="1 2">
    <name type="scientific">Salinibacterium xinjiangense</name>
    <dbReference type="NCBI Taxonomy" id="386302"/>
    <lineage>
        <taxon>Bacteria</taxon>
        <taxon>Bacillati</taxon>
        <taxon>Actinomycetota</taxon>
        <taxon>Actinomycetes</taxon>
        <taxon>Micrococcales</taxon>
        <taxon>Microbacteriaceae</taxon>
        <taxon>Salinibacterium</taxon>
    </lineage>
</organism>
<sequence>MSTPGGGVAFLDIDNTLVFAEREFGQGTGPRTCVDSTAERRVAFATDQTLKLLVQLGDAVVPTTARSAEQLARMTLFSTMPSVAIIAAGATVLVDGVADIEWRRILSASIALSAPVHDVVTGLNVRARSVSVREGLLIVLTYDAAQTAAHDAVQLAESAREQRWTARTDGRRTYLHPDALSKAAAAEYVARLWSATTTAAAGDSALDLGLLEWADYAIAPAGSWAASVGRPGIDVTRQQGPRAAEEICARILLALAAQRKGK</sequence>
<dbReference type="InterPro" id="IPR023214">
    <property type="entry name" value="HAD_sf"/>
</dbReference>
<dbReference type="RefSeq" id="WP_097059733.1">
    <property type="nucleotide sequence ID" value="NZ_BMLC01000002.1"/>
</dbReference>
<evidence type="ECO:0000313" key="1">
    <source>
        <dbReference type="EMBL" id="SOE53932.1"/>
    </source>
</evidence>
<dbReference type="Proteomes" id="UP000219440">
    <property type="component" value="Unassembled WGS sequence"/>
</dbReference>
<protein>
    <submittedName>
        <fullName evidence="1">Hydroxymethylpyrimidine pyrophosphatase</fullName>
    </submittedName>
</protein>
<dbReference type="InterPro" id="IPR036412">
    <property type="entry name" value="HAD-like_sf"/>
</dbReference>
<dbReference type="Gene3D" id="3.40.50.1000">
    <property type="entry name" value="HAD superfamily/HAD-like"/>
    <property type="match status" value="1"/>
</dbReference>
<dbReference type="SUPFAM" id="SSF56784">
    <property type="entry name" value="HAD-like"/>
    <property type="match status" value="1"/>
</dbReference>
<proteinExistence type="predicted"/>
<keyword evidence="2" id="KW-1185">Reference proteome</keyword>